<dbReference type="AlphaFoldDB" id="A0A3M7PIN1"/>
<accession>A0A3M7PIN1</accession>
<gene>
    <name evidence="1" type="ORF">BpHYR1_030774</name>
</gene>
<evidence type="ECO:0000313" key="1">
    <source>
        <dbReference type="EMBL" id="RMZ98517.1"/>
    </source>
</evidence>
<name>A0A3M7PIN1_BRAPC</name>
<organism evidence="1 2">
    <name type="scientific">Brachionus plicatilis</name>
    <name type="common">Marine rotifer</name>
    <name type="synonym">Brachionus muelleri</name>
    <dbReference type="NCBI Taxonomy" id="10195"/>
    <lineage>
        <taxon>Eukaryota</taxon>
        <taxon>Metazoa</taxon>
        <taxon>Spiralia</taxon>
        <taxon>Gnathifera</taxon>
        <taxon>Rotifera</taxon>
        <taxon>Eurotatoria</taxon>
        <taxon>Monogononta</taxon>
        <taxon>Pseudotrocha</taxon>
        <taxon>Ploima</taxon>
        <taxon>Brachionidae</taxon>
        <taxon>Brachionus</taxon>
    </lineage>
</organism>
<comment type="caution">
    <text evidence="1">The sequence shown here is derived from an EMBL/GenBank/DDBJ whole genome shotgun (WGS) entry which is preliminary data.</text>
</comment>
<sequence>MTVLIVKKYHFFIIFCQNVDLLNMRYFMRYSSKISFSKFSFDFYETDISLAKYYVQYKK</sequence>
<evidence type="ECO:0000313" key="2">
    <source>
        <dbReference type="Proteomes" id="UP000276133"/>
    </source>
</evidence>
<protein>
    <submittedName>
        <fullName evidence="1">Uncharacterized protein</fullName>
    </submittedName>
</protein>
<reference evidence="1 2" key="1">
    <citation type="journal article" date="2018" name="Sci. Rep.">
        <title>Genomic signatures of local adaptation to the degree of environmental predictability in rotifers.</title>
        <authorList>
            <person name="Franch-Gras L."/>
            <person name="Hahn C."/>
            <person name="Garcia-Roger E.M."/>
            <person name="Carmona M.J."/>
            <person name="Serra M."/>
            <person name="Gomez A."/>
        </authorList>
    </citation>
    <scope>NUCLEOTIDE SEQUENCE [LARGE SCALE GENOMIC DNA]</scope>
    <source>
        <strain evidence="1">HYR1</strain>
    </source>
</reference>
<dbReference type="EMBL" id="REGN01010731">
    <property type="protein sequence ID" value="RMZ98517.1"/>
    <property type="molecule type" value="Genomic_DNA"/>
</dbReference>
<proteinExistence type="predicted"/>
<dbReference type="Proteomes" id="UP000276133">
    <property type="component" value="Unassembled WGS sequence"/>
</dbReference>
<keyword evidence="2" id="KW-1185">Reference proteome</keyword>